<feature type="domain" description="Protein kinase" evidence="7">
    <location>
        <begin position="14"/>
        <end position="267"/>
    </location>
</feature>
<dbReference type="InterPro" id="IPR008266">
    <property type="entry name" value="Tyr_kinase_AS"/>
</dbReference>
<dbReference type="Pfam" id="PF00069">
    <property type="entry name" value="Pkinase"/>
    <property type="match status" value="1"/>
</dbReference>
<dbReference type="EC" id="2.7.11.1" evidence="1"/>
<sequence>MCFLVEGQRIEPGYVVERLLGEGAFAEVYRVRHRFMGRQAMKVFKQAGSGALMTEAVLLTRIAHPNIVRVFDAGTVATAFGERGFFTMEYVAGGTLYRLWATPRNRPIAVAETVRIIHQVSRGLAAAHAERPPIIHLDITPHNILIGPDGRARLGDFGLAKVARPLPGKARGQVTLAFAAPESMLGAVAESCAMDVWSLGAIAYLLLTDRHPYPEGASRRTRPVAPSALNSDADTRLDDIVLAALDPNPVGRTPNATVLAGQLADWGAGL</sequence>
<keyword evidence="5 8" id="KW-0418">Kinase</keyword>
<reference evidence="8 9" key="1">
    <citation type="submission" date="2021-03" db="EMBL/GenBank/DDBJ databases">
        <title>Sequencing the genomes of 1000 actinobacteria strains.</title>
        <authorList>
            <person name="Klenk H.-P."/>
        </authorList>
    </citation>
    <scope>NUCLEOTIDE SEQUENCE [LARGE SCALE GENOMIC DNA]</scope>
    <source>
        <strain evidence="8 9">DSM 46670</strain>
    </source>
</reference>
<evidence type="ECO:0000313" key="9">
    <source>
        <dbReference type="Proteomes" id="UP001519332"/>
    </source>
</evidence>
<keyword evidence="6" id="KW-0067">ATP-binding</keyword>
<comment type="caution">
    <text evidence="8">The sequence shown here is derived from an EMBL/GenBank/DDBJ whole genome shotgun (WGS) entry which is preliminary data.</text>
</comment>
<evidence type="ECO:0000256" key="4">
    <source>
        <dbReference type="ARBA" id="ARBA00022741"/>
    </source>
</evidence>
<evidence type="ECO:0000256" key="2">
    <source>
        <dbReference type="ARBA" id="ARBA00022527"/>
    </source>
</evidence>
<protein>
    <recommendedName>
        <fullName evidence="1">non-specific serine/threonine protein kinase</fullName>
        <ecNumber evidence="1">2.7.11.1</ecNumber>
    </recommendedName>
</protein>
<evidence type="ECO:0000313" key="8">
    <source>
        <dbReference type="EMBL" id="MBP2324409.1"/>
    </source>
</evidence>
<evidence type="ECO:0000256" key="1">
    <source>
        <dbReference type="ARBA" id="ARBA00012513"/>
    </source>
</evidence>
<dbReference type="InterPro" id="IPR011009">
    <property type="entry name" value="Kinase-like_dom_sf"/>
</dbReference>
<dbReference type="EMBL" id="JAGINW010000001">
    <property type="protein sequence ID" value="MBP2324409.1"/>
    <property type="molecule type" value="Genomic_DNA"/>
</dbReference>
<dbReference type="InterPro" id="IPR000719">
    <property type="entry name" value="Prot_kinase_dom"/>
</dbReference>
<evidence type="ECO:0000256" key="3">
    <source>
        <dbReference type="ARBA" id="ARBA00022679"/>
    </source>
</evidence>
<dbReference type="PANTHER" id="PTHR43289">
    <property type="entry name" value="MITOGEN-ACTIVATED PROTEIN KINASE KINASE KINASE 20-RELATED"/>
    <property type="match status" value="1"/>
</dbReference>
<dbReference type="GO" id="GO:0004674">
    <property type="term" value="F:protein serine/threonine kinase activity"/>
    <property type="evidence" value="ECO:0007669"/>
    <property type="project" value="UniProtKB-EC"/>
</dbReference>
<evidence type="ECO:0000259" key="7">
    <source>
        <dbReference type="PROSITE" id="PS50011"/>
    </source>
</evidence>
<keyword evidence="9" id="KW-1185">Reference proteome</keyword>
<organism evidence="8 9">
    <name type="scientific">Kibdelosporangium banguiense</name>
    <dbReference type="NCBI Taxonomy" id="1365924"/>
    <lineage>
        <taxon>Bacteria</taxon>
        <taxon>Bacillati</taxon>
        <taxon>Actinomycetota</taxon>
        <taxon>Actinomycetes</taxon>
        <taxon>Pseudonocardiales</taxon>
        <taxon>Pseudonocardiaceae</taxon>
        <taxon>Kibdelosporangium</taxon>
    </lineage>
</organism>
<proteinExistence type="predicted"/>
<dbReference type="RefSeq" id="WP_209641747.1">
    <property type="nucleotide sequence ID" value="NZ_JAGINW010000001.1"/>
</dbReference>
<evidence type="ECO:0000256" key="6">
    <source>
        <dbReference type="ARBA" id="ARBA00022840"/>
    </source>
</evidence>
<dbReference type="Proteomes" id="UP001519332">
    <property type="component" value="Unassembled WGS sequence"/>
</dbReference>
<dbReference type="Gene3D" id="1.10.510.10">
    <property type="entry name" value="Transferase(Phosphotransferase) domain 1"/>
    <property type="match status" value="1"/>
</dbReference>
<name>A0ABS4TJ19_9PSEU</name>
<evidence type="ECO:0000256" key="5">
    <source>
        <dbReference type="ARBA" id="ARBA00022777"/>
    </source>
</evidence>
<dbReference type="PROSITE" id="PS50011">
    <property type="entry name" value="PROTEIN_KINASE_DOM"/>
    <property type="match status" value="1"/>
</dbReference>
<keyword evidence="3 8" id="KW-0808">Transferase</keyword>
<keyword evidence="2" id="KW-0723">Serine/threonine-protein kinase</keyword>
<accession>A0ABS4TJ19</accession>
<gene>
    <name evidence="8" type="ORF">JOF56_004794</name>
</gene>
<dbReference type="SUPFAM" id="SSF56112">
    <property type="entry name" value="Protein kinase-like (PK-like)"/>
    <property type="match status" value="1"/>
</dbReference>
<keyword evidence="4" id="KW-0547">Nucleotide-binding</keyword>
<dbReference type="PROSITE" id="PS00109">
    <property type="entry name" value="PROTEIN_KINASE_TYR"/>
    <property type="match status" value="1"/>
</dbReference>
<dbReference type="PANTHER" id="PTHR43289:SF6">
    <property type="entry name" value="SERINE_THREONINE-PROTEIN KINASE NEKL-3"/>
    <property type="match status" value="1"/>
</dbReference>
<dbReference type="CDD" id="cd14014">
    <property type="entry name" value="STKc_PknB_like"/>
    <property type="match status" value="1"/>
</dbReference>